<dbReference type="Proteomes" id="UP000237830">
    <property type="component" value="Chromosome"/>
</dbReference>
<evidence type="ECO:0000313" key="2">
    <source>
        <dbReference type="Proteomes" id="UP000237830"/>
    </source>
</evidence>
<dbReference type="EMBL" id="CP025494">
    <property type="protein sequence ID" value="AVE03624.1"/>
    <property type="molecule type" value="Genomic_DNA"/>
</dbReference>
<name>A0A2L1J568_9PSED</name>
<protein>
    <recommendedName>
        <fullName evidence="3">HEAT repeat domain-containing protein</fullName>
    </recommendedName>
</protein>
<accession>A0A2L1J568</accession>
<gene>
    <name evidence="1" type="ORF">CYL20_03290</name>
</gene>
<evidence type="ECO:0008006" key="3">
    <source>
        <dbReference type="Google" id="ProtNLM"/>
    </source>
</evidence>
<dbReference type="RefSeq" id="WP_104993581.1">
    <property type="nucleotide sequence ID" value="NZ_CP025494.1"/>
</dbReference>
<sequence>MDPKTYELLNSVPEHADYAVTAGDLDPEDIPPERIGAVLNLLRHTNNKEEHFLAAKLLTSWGLCEGLVALEGDMEKNECIEGAYPHRLYGYDDTYHQIILAVTRYFANVADRGGIEAARTQIYSPLSKIISLASSKPFEIAKIFDFVKRKNYLEYVPLIEVHLVAIIDHPELHRWKIFDAIEFLMDFRPDFVLSLLQEKKKSIDVFRHVK</sequence>
<proteinExistence type="predicted"/>
<organism evidence="1 2">
    <name type="scientific">Pseudomonas palleroniana</name>
    <dbReference type="NCBI Taxonomy" id="191390"/>
    <lineage>
        <taxon>Bacteria</taxon>
        <taxon>Pseudomonadati</taxon>
        <taxon>Pseudomonadota</taxon>
        <taxon>Gammaproteobacteria</taxon>
        <taxon>Pseudomonadales</taxon>
        <taxon>Pseudomonadaceae</taxon>
        <taxon>Pseudomonas</taxon>
    </lineage>
</organism>
<reference evidence="1 2" key="1">
    <citation type="submission" date="2017-12" db="EMBL/GenBank/DDBJ databases">
        <title>Genome sequence of Pseudomonas palleroniana MAB3.</title>
        <authorList>
            <person name="Nascimento F.X."/>
        </authorList>
    </citation>
    <scope>NUCLEOTIDE SEQUENCE [LARGE SCALE GENOMIC DNA]</scope>
    <source>
        <strain evidence="1 2">MAB3</strain>
    </source>
</reference>
<evidence type="ECO:0000313" key="1">
    <source>
        <dbReference type="EMBL" id="AVE03624.1"/>
    </source>
</evidence>
<dbReference type="AlphaFoldDB" id="A0A2L1J568"/>